<organism evidence="1 2">
    <name type="scientific">Synchytrium endobioticum</name>
    <dbReference type="NCBI Taxonomy" id="286115"/>
    <lineage>
        <taxon>Eukaryota</taxon>
        <taxon>Fungi</taxon>
        <taxon>Fungi incertae sedis</taxon>
        <taxon>Chytridiomycota</taxon>
        <taxon>Chytridiomycota incertae sedis</taxon>
        <taxon>Chytridiomycetes</taxon>
        <taxon>Synchytriales</taxon>
        <taxon>Synchytriaceae</taxon>
        <taxon>Synchytrium</taxon>
    </lineage>
</organism>
<dbReference type="VEuPathDB" id="FungiDB:SeMB42_g01911"/>
<dbReference type="AlphaFoldDB" id="A0A507DJP9"/>
<gene>
    <name evidence="1" type="ORF">SeMB42_g01911</name>
</gene>
<dbReference type="Proteomes" id="UP000317494">
    <property type="component" value="Unassembled WGS sequence"/>
</dbReference>
<proteinExistence type="predicted"/>
<sequence length="160" mass="18308">MHALLVRLPSVYTVYDLLEYLVKDTFKARLAVTTAAELEVYQDATCQKTWRMSTTLLDVYNEVKSWMDDENALCIVRPTPVQHPTPTYAPTSTALWLVTGSVTDALSTKGVRSRLYRLADDQLAYYDPCQSKAFCYEDQTLIVYMLFELRAKHFSLKAGF</sequence>
<dbReference type="EMBL" id="QEAN01000054">
    <property type="protein sequence ID" value="TPX51427.1"/>
    <property type="molecule type" value="Genomic_DNA"/>
</dbReference>
<name>A0A507DJP9_9FUNG</name>
<reference evidence="1 2" key="1">
    <citation type="journal article" date="2019" name="Sci. Rep.">
        <title>Comparative genomics of chytrid fungi reveal insights into the obligate biotrophic and pathogenic lifestyle of Synchytrium endobioticum.</title>
        <authorList>
            <person name="van de Vossenberg B.T.L.H."/>
            <person name="Warris S."/>
            <person name="Nguyen H.D.T."/>
            <person name="van Gent-Pelzer M.P.E."/>
            <person name="Joly D.L."/>
            <person name="van de Geest H.C."/>
            <person name="Bonants P.J.M."/>
            <person name="Smith D.S."/>
            <person name="Levesque C.A."/>
            <person name="van der Lee T.A.J."/>
        </authorList>
    </citation>
    <scope>NUCLEOTIDE SEQUENCE [LARGE SCALE GENOMIC DNA]</scope>
    <source>
        <strain evidence="1 2">MB42</strain>
    </source>
</reference>
<evidence type="ECO:0000313" key="1">
    <source>
        <dbReference type="EMBL" id="TPX51427.1"/>
    </source>
</evidence>
<keyword evidence="2" id="KW-1185">Reference proteome</keyword>
<comment type="caution">
    <text evidence="1">The sequence shown here is derived from an EMBL/GenBank/DDBJ whole genome shotgun (WGS) entry which is preliminary data.</text>
</comment>
<evidence type="ECO:0000313" key="2">
    <source>
        <dbReference type="Proteomes" id="UP000317494"/>
    </source>
</evidence>
<accession>A0A507DJP9</accession>
<protein>
    <submittedName>
        <fullName evidence="1">Uncharacterized protein</fullName>
    </submittedName>
</protein>